<evidence type="ECO:0000256" key="5">
    <source>
        <dbReference type="ARBA" id="ARBA00023284"/>
    </source>
</evidence>
<feature type="domain" description="Thioredoxin" evidence="7">
    <location>
        <begin position="56"/>
        <end position="261"/>
    </location>
</feature>
<dbReference type="Pfam" id="PF13462">
    <property type="entry name" value="Thioredoxin_4"/>
    <property type="match status" value="3"/>
</dbReference>
<feature type="domain" description="Thioredoxin" evidence="7">
    <location>
        <begin position="274"/>
        <end position="466"/>
    </location>
</feature>
<dbReference type="AlphaFoldDB" id="A0A3B0VYT6"/>
<feature type="region of interest" description="Disordered" evidence="6">
    <location>
        <begin position="29"/>
        <end position="53"/>
    </location>
</feature>
<keyword evidence="3" id="KW-0560">Oxidoreductase</keyword>
<gene>
    <name evidence="8" type="ORF">MNBD_CHLOROFLEXI01-627</name>
</gene>
<dbReference type="Gene3D" id="3.40.30.10">
    <property type="entry name" value="Glutaredoxin"/>
    <property type="match status" value="3"/>
</dbReference>
<name>A0A3B0VYT6_9ZZZZ</name>
<dbReference type="GO" id="GO:0016491">
    <property type="term" value="F:oxidoreductase activity"/>
    <property type="evidence" value="ECO:0007669"/>
    <property type="project" value="UniProtKB-KW"/>
</dbReference>
<dbReference type="InterPro" id="IPR036249">
    <property type="entry name" value="Thioredoxin-like_sf"/>
</dbReference>
<evidence type="ECO:0000256" key="3">
    <source>
        <dbReference type="ARBA" id="ARBA00023002"/>
    </source>
</evidence>
<keyword evidence="5" id="KW-0676">Redox-active center</keyword>
<accession>A0A3B0VYT6</accession>
<protein>
    <submittedName>
        <fullName evidence="8">Periplasmic thiol:disulfide interchange protein DsbA</fullName>
    </submittedName>
</protein>
<dbReference type="PROSITE" id="PS51352">
    <property type="entry name" value="THIOREDOXIN_2"/>
    <property type="match status" value="3"/>
</dbReference>
<keyword evidence="2" id="KW-0732">Signal</keyword>
<sequence>MQSSTKKSWWLILIILLFATACGAATPAAENEQTSGDQSITPQESNPFNNGLSVNSEAETAVSSSNAVPFIDGVVEYDADGIEVGFTEDGRAYRGNPNAPIVIEEFSDFQCPFCGRFAEQTFPSLNANQIANGEVMFIYYDFPLNIHDQAGAAANAARCAGEQSAVAYWQMHDLLFEDITEWTHNRANAIFSSYGEELGLEMDRFNSCLETYKYGEAIQADYELGLSRGVSSTPSFYINDQPLIGAQPLETFNQTIALIREGGSIAAAPSEAISAEAYAVPTPAAIPMDADNVAWSAGDPNAPVQIVEFTDYQCPFCQQYATETFPTLYTEMIESGRVYYVIKDLPLESLHPEAVAAATAVRCAGEQDAYKALHDVLFANQDAWSGSGETAAIDSLVELAGSIGLDTEALARCISLGEQRNRVLANQQEAFALGVNSTPAFYVNGYPLRGAQPFDVFESVIELAENGELEAVLEAQVQRAYEQAQAQAAQAQAPQPPSGPVDISTEDAYAIGDPNAPITIIEYTDFQCPFCSRHSEQTFPLLKENYIDTGVVRYVFKDFPLTQIHPQAVLAANAARCAGDQDAFLAMHDALFANQAQWNNQNNAEEFFNQYANEIGLDGDQFATCLANGTYDDEIMADLNEGASFGVNGTPGFFINGYFLSGAQPYSTF</sequence>
<evidence type="ECO:0000256" key="1">
    <source>
        <dbReference type="ARBA" id="ARBA00005791"/>
    </source>
</evidence>
<feature type="non-terminal residue" evidence="8">
    <location>
        <position position="669"/>
    </location>
</feature>
<dbReference type="PANTHER" id="PTHR13887:SF14">
    <property type="entry name" value="DISULFIDE BOND FORMATION PROTEIN D"/>
    <property type="match status" value="1"/>
</dbReference>
<feature type="domain" description="Thioredoxin" evidence="7">
    <location>
        <begin position="482"/>
        <end position="669"/>
    </location>
</feature>
<dbReference type="PROSITE" id="PS51257">
    <property type="entry name" value="PROKAR_LIPOPROTEIN"/>
    <property type="match status" value="1"/>
</dbReference>
<dbReference type="InterPro" id="IPR013766">
    <property type="entry name" value="Thioredoxin_domain"/>
</dbReference>
<evidence type="ECO:0000313" key="8">
    <source>
        <dbReference type="EMBL" id="VAW43577.1"/>
    </source>
</evidence>
<evidence type="ECO:0000256" key="6">
    <source>
        <dbReference type="SAM" id="MobiDB-lite"/>
    </source>
</evidence>
<evidence type="ECO:0000256" key="2">
    <source>
        <dbReference type="ARBA" id="ARBA00022729"/>
    </source>
</evidence>
<reference evidence="8" key="1">
    <citation type="submission" date="2018-06" db="EMBL/GenBank/DDBJ databases">
        <authorList>
            <person name="Zhirakovskaya E."/>
        </authorList>
    </citation>
    <scope>NUCLEOTIDE SEQUENCE</scope>
</reference>
<evidence type="ECO:0000256" key="4">
    <source>
        <dbReference type="ARBA" id="ARBA00023157"/>
    </source>
</evidence>
<dbReference type="PANTHER" id="PTHR13887">
    <property type="entry name" value="GLUTATHIONE S-TRANSFERASE KAPPA"/>
    <property type="match status" value="1"/>
</dbReference>
<evidence type="ECO:0000259" key="7">
    <source>
        <dbReference type="PROSITE" id="PS51352"/>
    </source>
</evidence>
<keyword evidence="4" id="KW-1015">Disulfide bond</keyword>
<dbReference type="EMBL" id="UOEU01001115">
    <property type="protein sequence ID" value="VAW43577.1"/>
    <property type="molecule type" value="Genomic_DNA"/>
</dbReference>
<dbReference type="SUPFAM" id="SSF52833">
    <property type="entry name" value="Thioredoxin-like"/>
    <property type="match status" value="3"/>
</dbReference>
<organism evidence="8">
    <name type="scientific">hydrothermal vent metagenome</name>
    <dbReference type="NCBI Taxonomy" id="652676"/>
    <lineage>
        <taxon>unclassified sequences</taxon>
        <taxon>metagenomes</taxon>
        <taxon>ecological metagenomes</taxon>
    </lineage>
</organism>
<feature type="compositionally biased region" description="Polar residues" evidence="6">
    <location>
        <begin position="31"/>
        <end position="53"/>
    </location>
</feature>
<comment type="similarity">
    <text evidence="1">Belongs to the thioredoxin family. DsbA subfamily.</text>
</comment>
<dbReference type="InterPro" id="IPR012336">
    <property type="entry name" value="Thioredoxin-like_fold"/>
</dbReference>
<proteinExistence type="inferred from homology"/>